<dbReference type="Proteomes" id="UP000515153">
    <property type="component" value="Chromosome I"/>
</dbReference>
<dbReference type="Pfam" id="PF06985">
    <property type="entry name" value="HET"/>
    <property type="match status" value="1"/>
</dbReference>
<dbReference type="KEGG" id="pgri:PgNI_05437"/>
<feature type="domain" description="Heterokaryon incompatibility" evidence="1">
    <location>
        <begin position="22"/>
        <end position="108"/>
    </location>
</feature>
<proteinExistence type="predicted"/>
<accession>A0A6P8B4U5</accession>
<organism evidence="2 3">
    <name type="scientific">Pyricularia grisea</name>
    <name type="common">Crabgrass-specific blast fungus</name>
    <name type="synonym">Magnaporthe grisea</name>
    <dbReference type="NCBI Taxonomy" id="148305"/>
    <lineage>
        <taxon>Eukaryota</taxon>
        <taxon>Fungi</taxon>
        <taxon>Dikarya</taxon>
        <taxon>Ascomycota</taxon>
        <taxon>Pezizomycotina</taxon>
        <taxon>Sordariomycetes</taxon>
        <taxon>Sordariomycetidae</taxon>
        <taxon>Magnaporthales</taxon>
        <taxon>Pyriculariaceae</taxon>
        <taxon>Pyricularia</taxon>
    </lineage>
</organism>
<dbReference type="InterPro" id="IPR010730">
    <property type="entry name" value="HET"/>
</dbReference>
<evidence type="ECO:0000313" key="3">
    <source>
        <dbReference type="RefSeq" id="XP_030982251.1"/>
    </source>
</evidence>
<dbReference type="PANTHER" id="PTHR33112">
    <property type="entry name" value="DOMAIN PROTEIN, PUTATIVE-RELATED"/>
    <property type="match status" value="1"/>
</dbReference>
<reference evidence="2 3" key="1">
    <citation type="journal article" date="2019" name="Mol. Biol. Evol.">
        <title>Blast fungal genomes show frequent chromosomal changes, gene gains and losses, and effector gene turnover.</title>
        <authorList>
            <person name="Gomez Luciano L.B."/>
            <person name="Jason Tsai I."/>
            <person name="Chuma I."/>
            <person name="Tosa Y."/>
            <person name="Chen Y.H."/>
            <person name="Li J.Y."/>
            <person name="Li M.Y."/>
            <person name="Jade Lu M.Y."/>
            <person name="Nakayashiki H."/>
            <person name="Li W.H."/>
        </authorList>
    </citation>
    <scope>NUCLEOTIDE SEQUENCE [LARGE SCALE GENOMIC DNA]</scope>
    <source>
        <strain evidence="2 3">NI907</strain>
    </source>
</reference>
<gene>
    <name evidence="3" type="ORF">PgNI_05437</name>
</gene>
<reference evidence="3" key="3">
    <citation type="submission" date="2025-08" db="UniProtKB">
        <authorList>
            <consortium name="RefSeq"/>
        </authorList>
    </citation>
    <scope>IDENTIFICATION</scope>
    <source>
        <strain evidence="3">NI907</strain>
    </source>
</reference>
<dbReference type="PANTHER" id="PTHR33112:SF16">
    <property type="entry name" value="HETEROKARYON INCOMPATIBILITY DOMAIN-CONTAINING PROTEIN"/>
    <property type="match status" value="1"/>
</dbReference>
<protein>
    <recommendedName>
        <fullName evidence="1">Heterokaryon incompatibility domain-containing protein</fullName>
    </recommendedName>
</protein>
<dbReference type="GeneID" id="41960377"/>
<reference evidence="3" key="2">
    <citation type="submission" date="2019-10" db="EMBL/GenBank/DDBJ databases">
        <authorList>
            <consortium name="NCBI Genome Project"/>
        </authorList>
    </citation>
    <scope>NUCLEOTIDE SEQUENCE</scope>
    <source>
        <strain evidence="3">NI907</strain>
    </source>
</reference>
<dbReference type="RefSeq" id="XP_030982251.1">
    <property type="nucleotide sequence ID" value="XM_031125468.1"/>
</dbReference>
<sequence length="131" mass="14584">MHIDAGMLDALQESLALDKPEIARPIPPIIEHAIYLTSFIGEIYPWVDVLCVLNHDPKITREELKMIGAIYASAVVTIIATDEDASVGLLGLRGVSGPRKLKQKTVTFGNEQLLVRNTSYLTWNSETPYYE</sequence>
<evidence type="ECO:0000313" key="2">
    <source>
        <dbReference type="Proteomes" id="UP000515153"/>
    </source>
</evidence>
<keyword evidence="2" id="KW-1185">Reference proteome</keyword>
<dbReference type="AlphaFoldDB" id="A0A6P8B4U5"/>
<name>A0A6P8B4U5_PYRGI</name>
<evidence type="ECO:0000259" key="1">
    <source>
        <dbReference type="Pfam" id="PF06985"/>
    </source>
</evidence>